<dbReference type="Pfam" id="PF00501">
    <property type="entry name" value="AMP-binding"/>
    <property type="match status" value="1"/>
</dbReference>
<dbReference type="Gene3D" id="3.30.300.30">
    <property type="match status" value="1"/>
</dbReference>
<evidence type="ECO:0000259" key="2">
    <source>
        <dbReference type="Pfam" id="PF00501"/>
    </source>
</evidence>
<dbReference type="PANTHER" id="PTHR43767:SF8">
    <property type="entry name" value="LONG-CHAIN-FATTY-ACID--COA LIGASE"/>
    <property type="match status" value="1"/>
</dbReference>
<gene>
    <name evidence="4" type="ORF">DEW08_08400</name>
</gene>
<reference evidence="5" key="1">
    <citation type="submission" date="2018-05" db="EMBL/GenBank/DDBJ databases">
        <title>Azospirillum thermophila sp. nov., a novel isolated from hot spring.</title>
        <authorList>
            <person name="Zhao Z."/>
        </authorList>
    </citation>
    <scope>NUCLEOTIDE SEQUENCE [LARGE SCALE GENOMIC DNA]</scope>
    <source>
        <strain evidence="5">CFH 70021</strain>
    </source>
</reference>
<dbReference type="InterPro" id="IPR054545">
    <property type="entry name" value="ApeI-like"/>
</dbReference>
<accession>A0A2S2CPG6</accession>
<keyword evidence="5" id="KW-1185">Reference proteome</keyword>
<dbReference type="InterPro" id="IPR045851">
    <property type="entry name" value="AMP-bd_C_sf"/>
</dbReference>
<dbReference type="InterPro" id="IPR000873">
    <property type="entry name" value="AMP-dep_synth/lig_dom"/>
</dbReference>
<proteinExistence type="predicted"/>
<dbReference type="InterPro" id="IPR042099">
    <property type="entry name" value="ANL_N_sf"/>
</dbReference>
<evidence type="ECO:0000256" key="1">
    <source>
        <dbReference type="ARBA" id="ARBA00022598"/>
    </source>
</evidence>
<evidence type="ECO:0000259" key="3">
    <source>
        <dbReference type="Pfam" id="PF22818"/>
    </source>
</evidence>
<feature type="domain" description="AMP-dependent synthetase/ligase" evidence="2">
    <location>
        <begin position="132"/>
        <end position="293"/>
    </location>
</feature>
<feature type="domain" description="ApeI dehydratase-like" evidence="3">
    <location>
        <begin position="481"/>
        <end position="575"/>
    </location>
</feature>
<organism evidence="4 5">
    <name type="scientific">Azospirillum thermophilum</name>
    <dbReference type="NCBI Taxonomy" id="2202148"/>
    <lineage>
        <taxon>Bacteria</taxon>
        <taxon>Pseudomonadati</taxon>
        <taxon>Pseudomonadota</taxon>
        <taxon>Alphaproteobacteria</taxon>
        <taxon>Rhodospirillales</taxon>
        <taxon>Azospirillaceae</taxon>
        <taxon>Azospirillum</taxon>
    </lineage>
</organism>
<dbReference type="Pfam" id="PF22818">
    <property type="entry name" value="ApeI-like"/>
    <property type="match status" value="1"/>
</dbReference>
<dbReference type="SUPFAM" id="SSF56801">
    <property type="entry name" value="Acetyl-CoA synthetase-like"/>
    <property type="match status" value="1"/>
</dbReference>
<dbReference type="Gene3D" id="3.40.50.12780">
    <property type="entry name" value="N-terminal domain of ligase-like"/>
    <property type="match status" value="1"/>
</dbReference>
<dbReference type="KEGG" id="azz:DEW08_08400"/>
<dbReference type="GO" id="GO:0016874">
    <property type="term" value="F:ligase activity"/>
    <property type="evidence" value="ECO:0007669"/>
    <property type="project" value="UniProtKB-KW"/>
</dbReference>
<protein>
    <submittedName>
        <fullName evidence="4">Uncharacterized protein</fullName>
    </submittedName>
</protein>
<dbReference type="RefSeq" id="WP_109326163.1">
    <property type="nucleotide sequence ID" value="NZ_CP029353.1"/>
</dbReference>
<evidence type="ECO:0000313" key="4">
    <source>
        <dbReference type="EMBL" id="AWK86260.1"/>
    </source>
</evidence>
<sequence length="582" mass="61205">MTTLALSRLFAGNRSPAVPVAVTGGALVDVVRFRTDVAGNAARLLHAGCRRGLLVTQDAYWGAVGLFALLHAGAEAILPPNGQPGTLAALAGAWDWLVCDRPPGDAGPALVLRPGGEGLPLGPLDPAAPLTVFTSGSTGEAKRVAKTLALVEREAATLDRVLGDVVPAGATVHGTVTHQHVYGLAFRLCWPLASGRVVAGPAHEIWESALGALAGGDVLVTSPAHLSRLEGIAPLALGKRPSVVLSAGAPLAEDAARAAAGLFGVPVTEIFGSTETGAIALRQRAESDPPWRPLPGVAVERGANELLRVRTPFVAGDEGGGDGLFEGADRIVLLDEGGFRLLGRADQIVKIEGKRVSLTEVEERLRALPEVTDAVVIDLVHPTTRLAAVVVPSVAGAARLAEMGAFRFGRLLRRALAATQEPAGLPRQWRFVDTLPSGPLGKRRRADIVSLFEDPASMDHTSDALRGRPTEPDVRSMRPLEDGLEMELFLPADLAQLDGHFPGMPIVPGVAQIDWVAKLAARHLGVGDGVARRFQVKFRRVTVPDATVTLTLRHVPARRRLNFEYRAADEVLTSGSIALEGS</sequence>
<name>A0A2S2CPG6_9PROT</name>
<dbReference type="InterPro" id="IPR029069">
    <property type="entry name" value="HotDog_dom_sf"/>
</dbReference>
<dbReference type="EMBL" id="CP029353">
    <property type="protein sequence ID" value="AWK86260.1"/>
    <property type="molecule type" value="Genomic_DNA"/>
</dbReference>
<dbReference type="Proteomes" id="UP000245629">
    <property type="component" value="Chromosome 2"/>
</dbReference>
<evidence type="ECO:0000313" key="5">
    <source>
        <dbReference type="Proteomes" id="UP000245629"/>
    </source>
</evidence>
<dbReference type="PANTHER" id="PTHR43767">
    <property type="entry name" value="LONG-CHAIN-FATTY-ACID--COA LIGASE"/>
    <property type="match status" value="1"/>
</dbReference>
<keyword evidence="1" id="KW-0436">Ligase</keyword>
<dbReference type="SUPFAM" id="SSF54637">
    <property type="entry name" value="Thioesterase/thiol ester dehydrase-isomerase"/>
    <property type="match status" value="1"/>
</dbReference>
<dbReference type="OrthoDB" id="9787658at2"/>
<dbReference type="Gene3D" id="3.10.129.10">
    <property type="entry name" value="Hotdog Thioesterase"/>
    <property type="match status" value="1"/>
</dbReference>
<dbReference type="InterPro" id="IPR050237">
    <property type="entry name" value="ATP-dep_AMP-bd_enzyme"/>
</dbReference>
<dbReference type="AlphaFoldDB" id="A0A2S2CPG6"/>